<organism evidence="2 3">
    <name type="scientific">Sulfurovum zhangzhouensis</name>
    <dbReference type="NCBI Taxonomy" id="3019067"/>
    <lineage>
        <taxon>Bacteria</taxon>
        <taxon>Pseudomonadati</taxon>
        <taxon>Campylobacterota</taxon>
        <taxon>Epsilonproteobacteria</taxon>
        <taxon>Campylobacterales</taxon>
        <taxon>Sulfurovaceae</taxon>
        <taxon>Sulfurovum</taxon>
    </lineage>
</organism>
<dbReference type="Gene3D" id="3.40.50.1110">
    <property type="entry name" value="SGNH hydrolase"/>
    <property type="match status" value="1"/>
</dbReference>
<dbReference type="SUPFAM" id="SSF52266">
    <property type="entry name" value="SGNH hydrolase"/>
    <property type="match status" value="1"/>
</dbReference>
<dbReference type="PANTHER" id="PTHR30383:SF5">
    <property type="entry name" value="SGNH HYDROLASE-TYPE ESTERASE DOMAIN-CONTAINING PROTEIN"/>
    <property type="match status" value="1"/>
</dbReference>
<keyword evidence="3" id="KW-1185">Reference proteome</keyword>
<evidence type="ECO:0000313" key="3">
    <source>
        <dbReference type="Proteomes" id="UP001169069"/>
    </source>
</evidence>
<dbReference type="EMBL" id="JAQIBD010000002">
    <property type="protein sequence ID" value="MDM5271870.1"/>
    <property type="molecule type" value="Genomic_DNA"/>
</dbReference>
<dbReference type="Proteomes" id="UP001169069">
    <property type="component" value="Unassembled WGS sequence"/>
</dbReference>
<protein>
    <submittedName>
        <fullName evidence="2">GDSL-type esterase/lipase family protein</fullName>
    </submittedName>
</protein>
<feature type="domain" description="SGNH hydrolase-type esterase" evidence="1">
    <location>
        <begin position="9"/>
        <end position="182"/>
    </location>
</feature>
<dbReference type="InterPro" id="IPR051532">
    <property type="entry name" value="Ester_Hydrolysis_Enzymes"/>
</dbReference>
<comment type="caution">
    <text evidence="2">The sequence shown here is derived from an EMBL/GenBank/DDBJ whole genome shotgun (WGS) entry which is preliminary data.</text>
</comment>
<dbReference type="InterPro" id="IPR013830">
    <property type="entry name" value="SGNH_hydro"/>
</dbReference>
<sequence length="197" mass="22601">MKDIRICYVGDSFVNGTGDPEKLGWCGRLSAMSQSEDREITHYNLGVRRETSTDILKRWKHEVSCRFIDSEDTYVVFSFGVNDTVWEEGGVRVGLNESLASLENILLEAKESYPVIMIGPTPVNDAEQNERIKKYDEVYKEFCEEHFVAYLSIFDTLAANAIWGKEVSSNDGAHPYAKGYKLLAEIIYEWDTWWFKG</sequence>
<name>A0ABT7QYG2_9BACT</name>
<dbReference type="InterPro" id="IPR036514">
    <property type="entry name" value="SGNH_hydro_sf"/>
</dbReference>
<dbReference type="PANTHER" id="PTHR30383">
    <property type="entry name" value="THIOESTERASE 1/PROTEASE 1/LYSOPHOSPHOLIPASE L1"/>
    <property type="match status" value="1"/>
</dbReference>
<dbReference type="Pfam" id="PF13472">
    <property type="entry name" value="Lipase_GDSL_2"/>
    <property type="match status" value="1"/>
</dbReference>
<proteinExistence type="predicted"/>
<evidence type="ECO:0000259" key="1">
    <source>
        <dbReference type="Pfam" id="PF13472"/>
    </source>
</evidence>
<gene>
    <name evidence="2" type="ORF">PGH07_06745</name>
</gene>
<evidence type="ECO:0000313" key="2">
    <source>
        <dbReference type="EMBL" id="MDM5271870.1"/>
    </source>
</evidence>
<accession>A0ABT7QYG2</accession>
<reference evidence="2" key="1">
    <citation type="submission" date="2023-01" db="EMBL/GenBank/DDBJ databases">
        <title>Sulfurovum sp. zt1-1 genome assembly.</title>
        <authorList>
            <person name="Wang J."/>
        </authorList>
    </citation>
    <scope>NUCLEOTIDE SEQUENCE</scope>
    <source>
        <strain evidence="2">Zt1-1</strain>
    </source>
</reference>
<dbReference type="RefSeq" id="WP_289413594.1">
    <property type="nucleotide sequence ID" value="NZ_JAQIBD010000002.1"/>
</dbReference>